<dbReference type="RefSeq" id="WP_257941489.1">
    <property type="nucleotide sequence ID" value="NZ_JAMZEE010000102.1"/>
</dbReference>
<sequence>QSDFPSVTCFRCRMLFKRMAGSGKVFELNTLRRRKILPETALPSDLAAAIKPYTTFASGHRERVADGMNISYTIGCCPCRKRRTMLSGFLSWWRRFHLLQTA</sequence>
<dbReference type="Proteomes" id="UP001143810">
    <property type="component" value="Unassembled WGS sequence"/>
</dbReference>
<proteinExistence type="predicted"/>
<dbReference type="EMBL" id="JAMZEE010000102">
    <property type="protein sequence ID" value="MCR6510043.1"/>
    <property type="molecule type" value="Genomic_DNA"/>
</dbReference>
<gene>
    <name evidence="1" type="ORF">M1B78_18320</name>
</gene>
<reference evidence="1" key="1">
    <citation type="journal article" date="2022" name="Arch. Microbiol.">
        <title>Bacteroides muris sp. nov. isolated from the cecum of wild-derived house mice.</title>
        <authorList>
            <person name="Fokt H."/>
            <person name="Unni R."/>
            <person name="Repnik U."/>
            <person name="Schmitz R.A."/>
            <person name="Bramkamp M."/>
            <person name="Baines J.F."/>
            <person name="Unterweger D."/>
        </authorList>
    </citation>
    <scope>NUCLEOTIDE SEQUENCE</scope>
    <source>
        <strain evidence="1">KH569_7</strain>
    </source>
</reference>
<reference evidence="1" key="2">
    <citation type="submission" date="2022-04" db="EMBL/GenBank/DDBJ databases">
        <authorList>
            <person name="Fokt H."/>
            <person name="Baines J."/>
        </authorList>
    </citation>
    <scope>NUCLEOTIDE SEQUENCE</scope>
    <source>
        <strain evidence="1">KH569_7</strain>
    </source>
</reference>
<name>A0A9X2P2I3_9BACE</name>
<comment type="caution">
    <text evidence="1">The sequence shown here is derived from an EMBL/GenBank/DDBJ whole genome shotgun (WGS) entry which is preliminary data.</text>
</comment>
<dbReference type="AlphaFoldDB" id="A0A9X2P2I3"/>
<evidence type="ECO:0000313" key="1">
    <source>
        <dbReference type="EMBL" id="MCR6510043.1"/>
    </source>
</evidence>
<evidence type="ECO:0000313" key="2">
    <source>
        <dbReference type="Proteomes" id="UP001143810"/>
    </source>
</evidence>
<feature type="non-terminal residue" evidence="1">
    <location>
        <position position="1"/>
    </location>
</feature>
<organism evidence="1 2">
    <name type="scientific">Bacteroides muris</name>
    <name type="common">ex Fokt et al. 2023</name>
    <dbReference type="NCBI Taxonomy" id="2937417"/>
    <lineage>
        <taxon>Bacteria</taxon>
        <taxon>Pseudomonadati</taxon>
        <taxon>Bacteroidota</taxon>
        <taxon>Bacteroidia</taxon>
        <taxon>Bacteroidales</taxon>
        <taxon>Bacteroidaceae</taxon>
        <taxon>Bacteroides</taxon>
    </lineage>
</organism>
<accession>A0A9X2P2I3</accession>
<protein>
    <submittedName>
        <fullName evidence="1">Uncharacterized protein</fullName>
    </submittedName>
</protein>